<sequence length="99" mass="11061">MEDPEDTADDVTQDRQMGTNTLMFEKEKMETQKDVRAMDVELERERIRSEERRAAMALMGKIMGGLLFVVFATLAAYWATQGVSTSVETEHGSVTVGGQ</sequence>
<gene>
    <name evidence="3" type="ORF">LCGC14_1424160</name>
</gene>
<evidence type="ECO:0000256" key="1">
    <source>
        <dbReference type="SAM" id="MobiDB-lite"/>
    </source>
</evidence>
<evidence type="ECO:0000313" key="3">
    <source>
        <dbReference type="EMBL" id="KKM72075.1"/>
    </source>
</evidence>
<name>A0A0F9M5Y0_9ZZZZ</name>
<proteinExistence type="predicted"/>
<comment type="caution">
    <text evidence="3">The sequence shown here is derived from an EMBL/GenBank/DDBJ whole genome shotgun (WGS) entry which is preliminary data.</text>
</comment>
<organism evidence="3">
    <name type="scientific">marine sediment metagenome</name>
    <dbReference type="NCBI Taxonomy" id="412755"/>
    <lineage>
        <taxon>unclassified sequences</taxon>
        <taxon>metagenomes</taxon>
        <taxon>ecological metagenomes</taxon>
    </lineage>
</organism>
<keyword evidence="2" id="KW-0812">Transmembrane</keyword>
<feature type="region of interest" description="Disordered" evidence="1">
    <location>
        <begin position="1"/>
        <end position="28"/>
    </location>
</feature>
<keyword evidence="2" id="KW-1133">Transmembrane helix</keyword>
<dbReference type="EMBL" id="LAZR01009532">
    <property type="protein sequence ID" value="KKM72075.1"/>
    <property type="molecule type" value="Genomic_DNA"/>
</dbReference>
<feature type="compositionally biased region" description="Acidic residues" evidence="1">
    <location>
        <begin position="1"/>
        <end position="11"/>
    </location>
</feature>
<protein>
    <submittedName>
        <fullName evidence="3">Uncharacterized protein</fullName>
    </submittedName>
</protein>
<keyword evidence="2" id="KW-0472">Membrane</keyword>
<reference evidence="3" key="1">
    <citation type="journal article" date="2015" name="Nature">
        <title>Complex archaea that bridge the gap between prokaryotes and eukaryotes.</title>
        <authorList>
            <person name="Spang A."/>
            <person name="Saw J.H."/>
            <person name="Jorgensen S.L."/>
            <person name="Zaremba-Niedzwiedzka K."/>
            <person name="Martijn J."/>
            <person name="Lind A.E."/>
            <person name="van Eijk R."/>
            <person name="Schleper C."/>
            <person name="Guy L."/>
            <person name="Ettema T.J."/>
        </authorList>
    </citation>
    <scope>NUCLEOTIDE SEQUENCE</scope>
</reference>
<feature type="transmembrane region" description="Helical" evidence="2">
    <location>
        <begin position="54"/>
        <end position="79"/>
    </location>
</feature>
<evidence type="ECO:0000256" key="2">
    <source>
        <dbReference type="SAM" id="Phobius"/>
    </source>
</evidence>
<dbReference type="AlphaFoldDB" id="A0A0F9M5Y0"/>
<accession>A0A0F9M5Y0</accession>